<dbReference type="RefSeq" id="XP_018711734.1">
    <property type="nucleotide sequence ID" value="XM_018858852.1"/>
</dbReference>
<reference evidence="11 12" key="1">
    <citation type="submission" date="2016-05" db="EMBL/GenBank/DDBJ databases">
        <title>Comparative genomics of biotechnologically important yeasts.</title>
        <authorList>
            <consortium name="DOE Joint Genome Institute"/>
            <person name="Riley R."/>
            <person name="Haridas S."/>
            <person name="Wolfe K.H."/>
            <person name="Lopes M.R."/>
            <person name="Hittinger C.T."/>
            <person name="Goker M."/>
            <person name="Salamov A."/>
            <person name="Wisecaver J."/>
            <person name="Long T.M."/>
            <person name="Aerts A.L."/>
            <person name="Barry K."/>
            <person name="Choi C."/>
            <person name="Clum A."/>
            <person name="Coughlan A.Y."/>
            <person name="Deshpande S."/>
            <person name="Douglass A.P."/>
            <person name="Hanson S.J."/>
            <person name="Klenk H.-P."/>
            <person name="LaButti K."/>
            <person name="Lapidus A."/>
            <person name="Lindquist E."/>
            <person name="Lipzen A."/>
            <person name="Meier-kolthoff J.P."/>
            <person name="Ohm R.A."/>
            <person name="Otillar R.P."/>
            <person name="Pangilinan J."/>
            <person name="Peng Y."/>
            <person name="Rokas A."/>
            <person name="Rosa C.A."/>
            <person name="Scheuner C."/>
            <person name="Sibirny A.A."/>
            <person name="Slot J.C."/>
            <person name="Stielow J.B."/>
            <person name="Sun H."/>
            <person name="Kurtzman C.P."/>
            <person name="Blackwell M."/>
            <person name="Grigoriev I.V."/>
            <person name="Jeffries T.W."/>
        </authorList>
    </citation>
    <scope>NUCLEOTIDE SEQUENCE [LARGE SCALE GENOMIC DNA]</scope>
    <source>
        <strain evidence="11 12">NRRL YB-4993</strain>
    </source>
</reference>
<gene>
    <name evidence="11" type="ORF">METBIDRAFT_78260</name>
</gene>
<evidence type="ECO:0000256" key="8">
    <source>
        <dbReference type="ARBA" id="ARBA00023136"/>
    </source>
</evidence>
<comment type="subunit">
    <text evidence="4 9">Component of 250-400 kDa complexes called cytochrome oxidase assembly intermediates or COA complexes.</text>
</comment>
<keyword evidence="12" id="KW-1185">Reference proteome</keyword>
<dbReference type="GO" id="GO:0033617">
    <property type="term" value="P:mitochondrial respiratory chain complex IV assembly"/>
    <property type="evidence" value="ECO:0007669"/>
    <property type="project" value="UniProtKB-UniRule"/>
</dbReference>
<evidence type="ECO:0000256" key="7">
    <source>
        <dbReference type="ARBA" id="ARBA00023128"/>
    </source>
</evidence>
<dbReference type="EMBL" id="LXTC01000003">
    <property type="protein sequence ID" value="OBA21224.1"/>
    <property type="molecule type" value="Genomic_DNA"/>
</dbReference>
<keyword evidence="8 9" id="KW-0472">Membrane</keyword>
<comment type="subcellular location">
    <subcellularLocation>
        <location evidence="2">Mitochondrion inner membrane</location>
        <topology evidence="2">Single-pass membrane protein</topology>
    </subcellularLocation>
</comment>
<dbReference type="PANTHER" id="PTHR15642">
    <property type="entry name" value="CYTOCHROME C OXIDASE ASSEMBLY FACTOR 3, MITOCHONDRIAL"/>
    <property type="match status" value="1"/>
</dbReference>
<comment type="caution">
    <text evidence="11">The sequence shown here is derived from an EMBL/GenBank/DDBJ whole genome shotgun (WGS) entry which is preliminary data.</text>
</comment>
<dbReference type="InterPro" id="IPR018628">
    <property type="entry name" value="Coa3_CC"/>
</dbReference>
<dbReference type="STRING" id="869754.A0A1A0HAS7"/>
<dbReference type="InterPro" id="IPR041752">
    <property type="entry name" value="Coa3"/>
</dbReference>
<feature type="transmembrane region" description="Helical" evidence="9">
    <location>
        <begin position="32"/>
        <end position="53"/>
    </location>
</feature>
<name>A0A1A0HAS7_9ASCO</name>
<organism evidence="11 12">
    <name type="scientific">Metschnikowia bicuspidata var. bicuspidata NRRL YB-4993</name>
    <dbReference type="NCBI Taxonomy" id="869754"/>
    <lineage>
        <taxon>Eukaryota</taxon>
        <taxon>Fungi</taxon>
        <taxon>Dikarya</taxon>
        <taxon>Ascomycota</taxon>
        <taxon>Saccharomycotina</taxon>
        <taxon>Pichiomycetes</taxon>
        <taxon>Metschnikowiaceae</taxon>
        <taxon>Metschnikowia</taxon>
    </lineage>
</organism>
<evidence type="ECO:0000256" key="3">
    <source>
        <dbReference type="ARBA" id="ARBA00007035"/>
    </source>
</evidence>
<evidence type="ECO:0000256" key="5">
    <source>
        <dbReference type="ARBA" id="ARBA00022692"/>
    </source>
</evidence>
<keyword evidence="9" id="KW-0999">Mitochondrion inner membrane</keyword>
<keyword evidence="7 9" id="KW-0496">Mitochondrion</keyword>
<dbReference type="AlphaFoldDB" id="A0A1A0HAS7"/>
<dbReference type="GeneID" id="30031828"/>
<protein>
    <recommendedName>
        <fullName evidence="9">Cytochrome c oxidase assembly factor 3</fullName>
    </recommendedName>
</protein>
<evidence type="ECO:0000313" key="11">
    <source>
        <dbReference type="EMBL" id="OBA21224.1"/>
    </source>
</evidence>
<keyword evidence="6 9" id="KW-1133">Transmembrane helix</keyword>
<dbReference type="PANTHER" id="PTHR15642:SF3">
    <property type="entry name" value="CYTOCHROME C OXIDASE ASSEMBLY FACTOR 3 HOMOLOG, MITOCHONDRIAL"/>
    <property type="match status" value="1"/>
</dbReference>
<accession>A0A1A0HAS7</accession>
<dbReference type="OrthoDB" id="10018333at2759"/>
<comment type="function">
    <text evidence="1 9">Required for assembly of cytochrome c oxidase (complex IV).</text>
</comment>
<feature type="domain" description="Cytochrome c oxidase assembly factor 3 mitochondrial coiled-coil" evidence="10">
    <location>
        <begin position="25"/>
        <end position="65"/>
    </location>
</feature>
<evidence type="ECO:0000256" key="2">
    <source>
        <dbReference type="ARBA" id="ARBA00004434"/>
    </source>
</evidence>
<dbReference type="Pfam" id="PF09813">
    <property type="entry name" value="Coa3_cc"/>
    <property type="match status" value="1"/>
</dbReference>
<proteinExistence type="inferred from homology"/>
<evidence type="ECO:0000256" key="1">
    <source>
        <dbReference type="ARBA" id="ARBA00003064"/>
    </source>
</evidence>
<dbReference type="Proteomes" id="UP000092555">
    <property type="component" value="Unassembled WGS sequence"/>
</dbReference>
<keyword evidence="5 9" id="KW-0812">Transmembrane</keyword>
<evidence type="ECO:0000256" key="4">
    <source>
        <dbReference type="ARBA" id="ARBA00011351"/>
    </source>
</evidence>
<evidence type="ECO:0000256" key="9">
    <source>
        <dbReference type="RuleBase" id="RU367056"/>
    </source>
</evidence>
<evidence type="ECO:0000313" key="12">
    <source>
        <dbReference type="Proteomes" id="UP000092555"/>
    </source>
</evidence>
<comment type="similarity">
    <text evidence="3 9">Belongs to the COA3 family.</text>
</comment>
<evidence type="ECO:0000256" key="6">
    <source>
        <dbReference type="ARBA" id="ARBA00022989"/>
    </source>
</evidence>
<sequence>MPVIGAPKGHNRYRDPKTFQMTPDLYRVRQPFFWRNFAAFFIVGAVPLSVYMYTWNVLSKDDFSDIPIPPISNEELAKLREEYDSKK</sequence>
<dbReference type="GO" id="GO:0005743">
    <property type="term" value="C:mitochondrial inner membrane"/>
    <property type="evidence" value="ECO:0007669"/>
    <property type="project" value="UniProtKB-SubCell"/>
</dbReference>
<evidence type="ECO:0000259" key="10">
    <source>
        <dbReference type="Pfam" id="PF09813"/>
    </source>
</evidence>